<keyword evidence="4 8" id="KW-0812">Transmembrane</keyword>
<feature type="transmembrane region" description="Helical" evidence="8">
    <location>
        <begin position="20"/>
        <end position="38"/>
    </location>
</feature>
<evidence type="ECO:0000313" key="10">
    <source>
        <dbReference type="RefSeq" id="XP_065655754.1"/>
    </source>
</evidence>
<comment type="subcellular location">
    <subcellularLocation>
        <location evidence="1">Membrane</location>
        <topology evidence="1">Multi-pass membrane protein</topology>
    </subcellularLocation>
</comment>
<keyword evidence="9" id="KW-1185">Reference proteome</keyword>
<feature type="transmembrane region" description="Helical" evidence="8">
    <location>
        <begin position="58"/>
        <end position="78"/>
    </location>
</feature>
<evidence type="ECO:0000256" key="8">
    <source>
        <dbReference type="SAM" id="Phobius"/>
    </source>
</evidence>
<name>A0ABM4C2H0_HYDVU</name>
<organism evidence="9 10">
    <name type="scientific">Hydra vulgaris</name>
    <name type="common">Hydra</name>
    <name type="synonym">Hydra attenuata</name>
    <dbReference type="NCBI Taxonomy" id="6087"/>
    <lineage>
        <taxon>Eukaryota</taxon>
        <taxon>Metazoa</taxon>
        <taxon>Cnidaria</taxon>
        <taxon>Hydrozoa</taxon>
        <taxon>Hydroidolina</taxon>
        <taxon>Anthoathecata</taxon>
        <taxon>Aplanulata</taxon>
        <taxon>Hydridae</taxon>
        <taxon>Hydra</taxon>
    </lineage>
</organism>
<gene>
    <name evidence="10" type="primary">LOC100208710</name>
</gene>
<evidence type="ECO:0000256" key="1">
    <source>
        <dbReference type="ARBA" id="ARBA00004141"/>
    </source>
</evidence>
<dbReference type="PANTHER" id="PTHR16318">
    <property type="entry name" value="GAMMA-SECRETASE SUBUNIT PEN-2"/>
    <property type="match status" value="1"/>
</dbReference>
<evidence type="ECO:0000313" key="9">
    <source>
        <dbReference type="Proteomes" id="UP001652625"/>
    </source>
</evidence>
<evidence type="ECO:0000256" key="5">
    <source>
        <dbReference type="ARBA" id="ARBA00022976"/>
    </source>
</evidence>
<protein>
    <recommendedName>
        <fullName evidence="3">Gamma-secretase subunit PEN-2</fullName>
    </recommendedName>
</protein>
<dbReference type="InterPro" id="IPR019379">
    <property type="entry name" value="Gamma_Secretase_Asp_P_PEN2"/>
</dbReference>
<proteinExistence type="inferred from homology"/>
<dbReference type="GeneID" id="100208710"/>
<keyword evidence="6 8" id="KW-1133">Transmembrane helix</keyword>
<reference evidence="10" key="1">
    <citation type="submission" date="2025-08" db="UniProtKB">
        <authorList>
            <consortium name="RefSeq"/>
        </authorList>
    </citation>
    <scope>IDENTIFICATION</scope>
</reference>
<keyword evidence="5" id="KW-0914">Notch signaling pathway</keyword>
<evidence type="ECO:0000256" key="2">
    <source>
        <dbReference type="ARBA" id="ARBA00009607"/>
    </source>
</evidence>
<comment type="similarity">
    <text evidence="2">Belongs to the PEN-2 family.</text>
</comment>
<evidence type="ECO:0000256" key="4">
    <source>
        <dbReference type="ARBA" id="ARBA00022692"/>
    </source>
</evidence>
<dbReference type="Pfam" id="PF10251">
    <property type="entry name" value="PEN-2"/>
    <property type="match status" value="1"/>
</dbReference>
<dbReference type="RefSeq" id="XP_065655754.1">
    <property type="nucleotide sequence ID" value="XM_065799682.1"/>
</dbReference>
<evidence type="ECO:0000256" key="3">
    <source>
        <dbReference type="ARBA" id="ARBA00018306"/>
    </source>
</evidence>
<evidence type="ECO:0000256" key="7">
    <source>
        <dbReference type="ARBA" id="ARBA00023136"/>
    </source>
</evidence>
<keyword evidence="7 8" id="KW-0472">Membrane</keyword>
<dbReference type="PANTHER" id="PTHR16318:SF0">
    <property type="entry name" value="GAMMA-SECRETASE SUBUNIT PEN-2"/>
    <property type="match status" value="1"/>
</dbReference>
<evidence type="ECO:0000256" key="6">
    <source>
        <dbReference type="ARBA" id="ARBA00022989"/>
    </source>
</evidence>
<dbReference type="Proteomes" id="UP001652625">
    <property type="component" value="Chromosome 06"/>
</dbReference>
<sequence>MDLKKVKDEEKIRLSRIYMYGGFVFLPFLWFINTVWFFRDAFCKEEFEGQSLIRRSVIISAMGAVIWSIGISVWVVMYQVNRANWAEIGDKLSFLIPLGQP</sequence>
<accession>A0ABM4C2H0</accession>